<dbReference type="Proteomes" id="UP001162834">
    <property type="component" value="Chromosome"/>
</dbReference>
<dbReference type="SUPFAM" id="SSF53335">
    <property type="entry name" value="S-adenosyl-L-methionine-dependent methyltransferases"/>
    <property type="match status" value="1"/>
</dbReference>
<dbReference type="InterPro" id="IPR029063">
    <property type="entry name" value="SAM-dependent_MTases_sf"/>
</dbReference>
<dbReference type="EC" id="2.1.1.163" evidence="3"/>
<accession>A0A9E6XX33</accession>
<evidence type="ECO:0000313" key="4">
    <source>
        <dbReference type="Proteomes" id="UP001162834"/>
    </source>
</evidence>
<keyword evidence="3" id="KW-0489">Methyltransferase</keyword>
<evidence type="ECO:0000259" key="2">
    <source>
        <dbReference type="Pfam" id="PF08241"/>
    </source>
</evidence>
<name>A0A9E6XX33_9ACTN</name>
<sequence length="248" mass="25985">MTATLEIQELKAAHRGTWASGDYAGVAERFVSDVAQTVVARAAIETGTEVLDVATGSGNAAIPAALAGARVTGLDLVPELLNVARDRADETGVKVGWVEGDAEALPFADERFDTVLSVLGVQFAPRHHVTARELVRVVRPGGTMVLACWTPGGFIGRVFKTMSPYLPKPPAGAMSPPLYGDADHVRELFEDAGVELAFETHLAIFWGESPAGFVEYMARPLRAHPEGAGAAHPGGALGRAAGGPDRPV</sequence>
<dbReference type="PANTHER" id="PTHR43591:SF24">
    <property type="entry name" value="2-METHOXY-6-POLYPRENYL-1,4-BENZOQUINOL METHYLASE, MITOCHONDRIAL"/>
    <property type="match status" value="1"/>
</dbReference>
<proteinExistence type="predicted"/>
<reference evidence="3" key="1">
    <citation type="journal article" date="2022" name="Int. J. Syst. Evol. Microbiol.">
        <title>Pseudomonas aegrilactucae sp. nov. and Pseudomonas morbosilactucae sp. nov., pathogens causing bacterial rot of lettuce in Japan.</title>
        <authorList>
            <person name="Sawada H."/>
            <person name="Fujikawa T."/>
            <person name="Satou M."/>
        </authorList>
    </citation>
    <scope>NUCLEOTIDE SEQUENCE</scope>
    <source>
        <strain evidence="3">0166_1</strain>
    </source>
</reference>
<dbReference type="RefSeq" id="WP_259315761.1">
    <property type="nucleotide sequence ID" value="NZ_CP087164.1"/>
</dbReference>
<dbReference type="EMBL" id="CP087164">
    <property type="protein sequence ID" value="UGS36084.1"/>
    <property type="molecule type" value="Genomic_DNA"/>
</dbReference>
<evidence type="ECO:0000256" key="1">
    <source>
        <dbReference type="SAM" id="MobiDB-lite"/>
    </source>
</evidence>
<dbReference type="KEGG" id="sbae:DSM104329_02482"/>
<evidence type="ECO:0000313" key="3">
    <source>
        <dbReference type="EMBL" id="UGS36084.1"/>
    </source>
</evidence>
<feature type="region of interest" description="Disordered" evidence="1">
    <location>
        <begin position="227"/>
        <end position="248"/>
    </location>
</feature>
<gene>
    <name evidence="3" type="ORF">DSM104329_02482</name>
</gene>
<protein>
    <submittedName>
        <fullName evidence="3">2-methoxy-6-polyprenyl-1,4-benzoquinol methylase, mitochondrial</fullName>
        <ecNumber evidence="3">2.1.1.163</ecNumber>
    </submittedName>
</protein>
<keyword evidence="4" id="KW-1185">Reference proteome</keyword>
<dbReference type="InterPro" id="IPR013216">
    <property type="entry name" value="Methyltransf_11"/>
</dbReference>
<organism evidence="3 4">
    <name type="scientific">Capillimicrobium parvum</name>
    <dbReference type="NCBI Taxonomy" id="2884022"/>
    <lineage>
        <taxon>Bacteria</taxon>
        <taxon>Bacillati</taxon>
        <taxon>Actinomycetota</taxon>
        <taxon>Thermoleophilia</taxon>
        <taxon>Solirubrobacterales</taxon>
        <taxon>Capillimicrobiaceae</taxon>
        <taxon>Capillimicrobium</taxon>
    </lineage>
</organism>
<dbReference type="GO" id="GO:0008757">
    <property type="term" value="F:S-adenosylmethionine-dependent methyltransferase activity"/>
    <property type="evidence" value="ECO:0007669"/>
    <property type="project" value="InterPro"/>
</dbReference>
<dbReference type="PANTHER" id="PTHR43591">
    <property type="entry name" value="METHYLTRANSFERASE"/>
    <property type="match status" value="1"/>
</dbReference>
<dbReference type="CDD" id="cd02440">
    <property type="entry name" value="AdoMet_MTases"/>
    <property type="match status" value="1"/>
</dbReference>
<dbReference type="GO" id="GO:0032259">
    <property type="term" value="P:methylation"/>
    <property type="evidence" value="ECO:0007669"/>
    <property type="project" value="UniProtKB-KW"/>
</dbReference>
<dbReference type="AlphaFoldDB" id="A0A9E6XX33"/>
<dbReference type="Pfam" id="PF08241">
    <property type="entry name" value="Methyltransf_11"/>
    <property type="match status" value="1"/>
</dbReference>
<dbReference type="Gene3D" id="3.40.50.150">
    <property type="entry name" value="Vaccinia Virus protein VP39"/>
    <property type="match status" value="1"/>
</dbReference>
<feature type="domain" description="Methyltransferase type 11" evidence="2">
    <location>
        <begin position="51"/>
        <end position="145"/>
    </location>
</feature>
<dbReference type="GO" id="GO:0043770">
    <property type="term" value="F:demethylmenaquinone methyltransferase activity"/>
    <property type="evidence" value="ECO:0007669"/>
    <property type="project" value="UniProtKB-EC"/>
</dbReference>
<keyword evidence="3" id="KW-0808">Transferase</keyword>